<keyword evidence="1" id="KW-0677">Repeat</keyword>
<name>A0A7C3VS28_9CYAN</name>
<gene>
    <name evidence="5" type="ORF">ENR15_17645</name>
</gene>
<sequence length="283" mass="30898">MSEKRNRWFVNLVMALGLIAFLGLGAAPIIKGVVEATADNAQSTPNATQTAQKSEKEQLEATAKGYEMVLQREPENKTALRGLLETRLKLNDLPGSILALEKLVKLEPQETDYAVLLAQAKQQTGDREGSAGTYRQILKSQPGNIKALQGMVNLLQEQKQPETAIGLLQDTLKTAPQTNEIQPGSINIVSVQMILAEVYTNEQRYAEAIAVYDEAIKTDAKDFRPFLGKALILQRQGKGDEATKLFATATELSPARYRDQIKQLASETPTPTPTPTPTATPSP</sequence>
<dbReference type="AlphaFoldDB" id="A0A7C3VS28"/>
<evidence type="ECO:0000256" key="1">
    <source>
        <dbReference type="ARBA" id="ARBA00022737"/>
    </source>
</evidence>
<dbReference type="PROSITE" id="PS50005">
    <property type="entry name" value="TPR"/>
    <property type="match status" value="1"/>
</dbReference>
<dbReference type="PANTHER" id="PTHR44943:SF8">
    <property type="entry name" value="TPR REPEAT-CONTAINING PROTEIN MJ0263"/>
    <property type="match status" value="1"/>
</dbReference>
<dbReference type="EMBL" id="DSPX01000180">
    <property type="protein sequence ID" value="HGG02411.1"/>
    <property type="molecule type" value="Genomic_DNA"/>
</dbReference>
<reference evidence="5" key="1">
    <citation type="journal article" date="2020" name="mSystems">
        <title>Genome- and Community-Level Interaction Insights into Carbon Utilization and Element Cycling Functions of Hydrothermarchaeota in Hydrothermal Sediment.</title>
        <authorList>
            <person name="Zhou Z."/>
            <person name="Liu Y."/>
            <person name="Xu W."/>
            <person name="Pan J."/>
            <person name="Luo Z.H."/>
            <person name="Li M."/>
        </authorList>
    </citation>
    <scope>NUCLEOTIDE SEQUENCE [LARGE SCALE GENOMIC DNA]</scope>
    <source>
        <strain evidence="5">SpSt-374</strain>
    </source>
</reference>
<proteinExistence type="predicted"/>
<evidence type="ECO:0000256" key="3">
    <source>
        <dbReference type="PROSITE-ProRule" id="PRU00339"/>
    </source>
</evidence>
<keyword evidence="2 3" id="KW-0802">TPR repeat</keyword>
<evidence type="ECO:0000256" key="2">
    <source>
        <dbReference type="ARBA" id="ARBA00022803"/>
    </source>
</evidence>
<evidence type="ECO:0000313" key="5">
    <source>
        <dbReference type="EMBL" id="HGG02411.1"/>
    </source>
</evidence>
<dbReference type="PANTHER" id="PTHR44943">
    <property type="entry name" value="CELLULOSE SYNTHASE OPERON PROTEIN C"/>
    <property type="match status" value="1"/>
</dbReference>
<dbReference type="SMART" id="SM00028">
    <property type="entry name" value="TPR"/>
    <property type="match status" value="4"/>
</dbReference>
<dbReference type="SUPFAM" id="SSF48452">
    <property type="entry name" value="TPR-like"/>
    <property type="match status" value="1"/>
</dbReference>
<dbReference type="InterPro" id="IPR051685">
    <property type="entry name" value="Ycf3/AcsC/BcsC/TPR_MFPF"/>
</dbReference>
<dbReference type="Pfam" id="PF13429">
    <property type="entry name" value="TPR_15"/>
    <property type="match status" value="1"/>
</dbReference>
<accession>A0A7C3VS28</accession>
<dbReference type="InterPro" id="IPR011990">
    <property type="entry name" value="TPR-like_helical_dom_sf"/>
</dbReference>
<organism evidence="5">
    <name type="scientific">Planktothricoides sp. SpSt-374</name>
    <dbReference type="NCBI Taxonomy" id="2282167"/>
    <lineage>
        <taxon>Bacteria</taxon>
        <taxon>Bacillati</taxon>
        <taxon>Cyanobacteriota</taxon>
        <taxon>Cyanophyceae</taxon>
        <taxon>Oscillatoriophycideae</taxon>
        <taxon>Oscillatoriales</taxon>
        <taxon>Oscillatoriaceae</taxon>
        <taxon>Planktothricoides</taxon>
    </lineage>
</organism>
<feature type="repeat" description="TPR" evidence="3">
    <location>
        <begin position="189"/>
        <end position="222"/>
    </location>
</feature>
<protein>
    <submittedName>
        <fullName evidence="5">Tetratricopeptide repeat protein</fullName>
    </submittedName>
</protein>
<feature type="region of interest" description="Disordered" evidence="4">
    <location>
        <begin position="256"/>
        <end position="283"/>
    </location>
</feature>
<comment type="caution">
    <text evidence="5">The sequence shown here is derived from an EMBL/GenBank/DDBJ whole genome shotgun (WGS) entry which is preliminary data.</text>
</comment>
<feature type="compositionally biased region" description="Pro residues" evidence="4">
    <location>
        <begin position="270"/>
        <end position="283"/>
    </location>
</feature>
<dbReference type="InterPro" id="IPR019734">
    <property type="entry name" value="TPR_rpt"/>
</dbReference>
<dbReference type="Gene3D" id="1.25.40.10">
    <property type="entry name" value="Tetratricopeptide repeat domain"/>
    <property type="match status" value="2"/>
</dbReference>
<evidence type="ECO:0000256" key="4">
    <source>
        <dbReference type="SAM" id="MobiDB-lite"/>
    </source>
</evidence>